<accession>A0ACC2JMK9</accession>
<reference evidence="1" key="1">
    <citation type="submission" date="2022-12" db="EMBL/GenBank/DDBJ databases">
        <title>Genome Sequence of Lasiodiplodia mahajangana.</title>
        <authorList>
            <person name="Buettner E."/>
        </authorList>
    </citation>
    <scope>NUCLEOTIDE SEQUENCE</scope>
    <source>
        <strain evidence="1">VT137</strain>
    </source>
</reference>
<comment type="caution">
    <text evidence="1">The sequence shown here is derived from an EMBL/GenBank/DDBJ whole genome shotgun (WGS) entry which is preliminary data.</text>
</comment>
<name>A0ACC2JMK9_9PEZI</name>
<sequence>MPLGEIVDELREIGFSVTTSQLEYRLSKKWKFVKNIRRDTWVEIDHCIGKRKREGKDSEVIFCGKRVKQETVERETSRHRDRSIFARLAPQPISSPVIAADTQISVCTPQPLPMEFGWPSTLPWLKFPAKDLQMILSTYMVKTSDSEAIRLGALIPANFLGESTNVSKSRVSKLAAIIGASMPESFSQENIQRAQCLLNESREESLYESLSLVIYGLSNNLSNLSEEDNWQAAMTILKTCGLFQISVNLKDLNSWTIDGFMEKLFYAAIDRLYEDYTDHREIAAVLKWLLTLGHHPVIADKRFWACFGSWGSSEFAVMERYSLELLRYLLEAGGDANCMLILDCPRSKPQTILEIVLGSDCGDEMAFRMAKLLLEYGASVHLDRALHSAIRRGDRRLVEMILENGGDLSAEVEYPYGLVSKTTALSVAAATGLLETQYILDLLGSRSPSKPIAEFITADVLISAVIKGRYDTTSFFVQQIRHYFLITQGADVDAVAGLHTYNNKRTANRLLYEFGRKSLYNVYGLTPLDIVLKEYSGGYMTQSCATMLINAGAKPSGSTVVFAAHLSCLDLDLLSVALAAGADPNGKDAMGKSALQLALHQRPRKTSESLRHFVALLLQYGAMLFGGEVVSAIRFGDWDLVHLLLNYGGTLLDTDRFETTVLEAAIPSLEAAGLTLLFETVLSICIYDAGSLCAAIATRQTSIVQQLLINRRTKPVDHVLEVTAIGMAAELAANSGDFGLLRNLLDYPPSQKVGPTLLRRQRGPWFLNFVRKACYNSAECAFSLWGSPLALIVERGTDWAIEACSELLRNGFQADRLTWALASRSNNLAVVQCLLDYNQRYEEYENGNRESVALLLRAGVDVNEDTTWIPYSRSPLQLAVELGNLEMVRYLIDAGANINAPPAWEFGATALQFAAIKGYLGIAKYLLDLGADVNALPAGDGGRTALEGAAEWGRLDMLELLLAHGAETTGDWRYNFVGAVRLAIWHDHYTAANFLKQSRGWSEEDENLFGTIDIGNFEKWVHIDE</sequence>
<evidence type="ECO:0000313" key="2">
    <source>
        <dbReference type="Proteomes" id="UP001153332"/>
    </source>
</evidence>
<protein>
    <submittedName>
        <fullName evidence="1">Uncharacterized protein</fullName>
    </submittedName>
</protein>
<dbReference type="EMBL" id="JAPUUL010001056">
    <property type="protein sequence ID" value="KAJ8128472.1"/>
    <property type="molecule type" value="Genomic_DNA"/>
</dbReference>
<organism evidence="1 2">
    <name type="scientific">Lasiodiplodia mahajangana</name>
    <dbReference type="NCBI Taxonomy" id="1108764"/>
    <lineage>
        <taxon>Eukaryota</taxon>
        <taxon>Fungi</taxon>
        <taxon>Dikarya</taxon>
        <taxon>Ascomycota</taxon>
        <taxon>Pezizomycotina</taxon>
        <taxon>Dothideomycetes</taxon>
        <taxon>Dothideomycetes incertae sedis</taxon>
        <taxon>Botryosphaeriales</taxon>
        <taxon>Botryosphaeriaceae</taxon>
        <taxon>Lasiodiplodia</taxon>
    </lineage>
</organism>
<gene>
    <name evidence="1" type="ORF">O1611_g5162</name>
</gene>
<keyword evidence="2" id="KW-1185">Reference proteome</keyword>
<dbReference type="Proteomes" id="UP001153332">
    <property type="component" value="Unassembled WGS sequence"/>
</dbReference>
<proteinExistence type="predicted"/>
<evidence type="ECO:0000313" key="1">
    <source>
        <dbReference type="EMBL" id="KAJ8128472.1"/>
    </source>
</evidence>